<dbReference type="Proteomes" id="UP000784294">
    <property type="component" value="Unassembled WGS sequence"/>
</dbReference>
<organism evidence="1 2">
    <name type="scientific">Protopolystoma xenopodis</name>
    <dbReference type="NCBI Taxonomy" id="117903"/>
    <lineage>
        <taxon>Eukaryota</taxon>
        <taxon>Metazoa</taxon>
        <taxon>Spiralia</taxon>
        <taxon>Lophotrochozoa</taxon>
        <taxon>Platyhelminthes</taxon>
        <taxon>Monogenea</taxon>
        <taxon>Polyopisthocotylea</taxon>
        <taxon>Polystomatidea</taxon>
        <taxon>Polystomatidae</taxon>
        <taxon>Protopolystoma</taxon>
    </lineage>
</organism>
<keyword evidence="2" id="KW-1185">Reference proteome</keyword>
<proteinExistence type="predicted"/>
<comment type="caution">
    <text evidence="1">The sequence shown here is derived from an EMBL/GenBank/DDBJ whole genome shotgun (WGS) entry which is preliminary data.</text>
</comment>
<name>A0A3S5CR62_9PLAT</name>
<evidence type="ECO:0000313" key="1">
    <source>
        <dbReference type="EMBL" id="VEL41416.1"/>
    </source>
</evidence>
<protein>
    <submittedName>
        <fullName evidence="1">Uncharacterized protein</fullName>
    </submittedName>
</protein>
<gene>
    <name evidence="1" type="ORF">PXEA_LOCUS34856</name>
</gene>
<evidence type="ECO:0000313" key="2">
    <source>
        <dbReference type="Proteomes" id="UP000784294"/>
    </source>
</evidence>
<dbReference type="EMBL" id="CAAALY010269267">
    <property type="protein sequence ID" value="VEL41416.1"/>
    <property type="molecule type" value="Genomic_DNA"/>
</dbReference>
<reference evidence="1" key="1">
    <citation type="submission" date="2018-11" db="EMBL/GenBank/DDBJ databases">
        <authorList>
            <consortium name="Pathogen Informatics"/>
        </authorList>
    </citation>
    <scope>NUCLEOTIDE SEQUENCE</scope>
</reference>
<accession>A0A3S5CR62</accession>
<dbReference type="AlphaFoldDB" id="A0A3S5CR62"/>
<sequence>MHAHSLSALDPVKTRTSLVCIHSWLGFYHHLLFFAQTHAGVHLSERESTFSNSRNLPFSSRLVSFRFTRPDGSSVFNELKTLIPNPPRHQASPSSATRTVVLRARRQAHHLLGHANLAQLWNLTESAGEMTRLGQPDSDFRGETQ</sequence>